<proteinExistence type="inferred from homology"/>
<sequence>MTQSYTALITGGGQGLGRATALEMAANGINVLITDINEDAVKETVSLISDAGRIHYIIQDVTAEDAPLQAVQAAIEYFGGLDWLINNAGIGKSKSLMDTSDADWDRYSDLNLRSVFRMSKAAIPHMQAGRGAIINLGSIFGLLGNPGTAPYAATKAAVMGLTKQMATDLGPQGIRVNAIAPGLIKTPLTAERIDHDRNFQKLMVETTPFQRVGRPEDIANAIYFLCSDKASFINGHTLVVDGGWSTSNYVYSALNEI</sequence>
<dbReference type="OrthoDB" id="9806974at2"/>
<dbReference type="CDD" id="cd05233">
    <property type="entry name" value="SDR_c"/>
    <property type="match status" value="1"/>
</dbReference>
<dbReference type="EMBL" id="LUAW01000035">
    <property type="protein sequence ID" value="KYQ71027.1"/>
    <property type="molecule type" value="Genomic_DNA"/>
</dbReference>
<dbReference type="InterPro" id="IPR057326">
    <property type="entry name" value="KR_dom"/>
</dbReference>
<dbReference type="InterPro" id="IPR020904">
    <property type="entry name" value="Sc_DH/Rdtase_CS"/>
</dbReference>
<dbReference type="PRINTS" id="PR00081">
    <property type="entry name" value="GDHRDH"/>
</dbReference>
<comment type="caution">
    <text evidence="5">The sequence shown here is derived from an EMBL/GenBank/DDBJ whole genome shotgun (WGS) entry which is preliminary data.</text>
</comment>
<dbReference type="AlphaFoldDB" id="A0A151XZ18"/>
<dbReference type="NCBIfam" id="NF005559">
    <property type="entry name" value="PRK07231.1"/>
    <property type="match status" value="1"/>
</dbReference>
<reference evidence="5 6" key="1">
    <citation type="submission" date="2016-03" db="EMBL/GenBank/DDBJ databases">
        <title>Acinetobacter genomospecies 28 strain ANC 4149.</title>
        <authorList>
            <person name="Radolfova-Krizova L."/>
            <person name="Nemec A."/>
        </authorList>
    </citation>
    <scope>NUCLEOTIDE SEQUENCE [LARGE SCALE GENOMIC DNA]</scope>
    <source>
        <strain evidence="5 6">ANC 4149</strain>
    </source>
</reference>
<dbReference type="Gene3D" id="3.40.50.720">
    <property type="entry name" value="NAD(P)-binding Rossmann-like Domain"/>
    <property type="match status" value="1"/>
</dbReference>
<dbReference type="RefSeq" id="WP_067670881.1">
    <property type="nucleotide sequence ID" value="NZ_CBCSIK010000007.1"/>
</dbReference>
<gene>
    <name evidence="5" type="ORF">AZH43_16335</name>
</gene>
<name>A0A151XZ18_9GAMM</name>
<dbReference type="InterPro" id="IPR002347">
    <property type="entry name" value="SDR_fam"/>
</dbReference>
<evidence type="ECO:0000256" key="1">
    <source>
        <dbReference type="ARBA" id="ARBA00006484"/>
    </source>
</evidence>
<organism evidence="5 6">
    <name type="scientific">Acinetobacter pragensis</name>
    <dbReference type="NCBI Taxonomy" id="1806892"/>
    <lineage>
        <taxon>Bacteria</taxon>
        <taxon>Pseudomonadati</taxon>
        <taxon>Pseudomonadota</taxon>
        <taxon>Gammaproteobacteria</taxon>
        <taxon>Moraxellales</taxon>
        <taxon>Moraxellaceae</taxon>
        <taxon>Acinetobacter</taxon>
    </lineage>
</organism>
<dbReference type="PANTHER" id="PTHR24321">
    <property type="entry name" value="DEHYDROGENASES, SHORT CHAIN"/>
    <property type="match status" value="1"/>
</dbReference>
<dbReference type="PANTHER" id="PTHR24321:SF8">
    <property type="entry name" value="ESTRADIOL 17-BETA-DEHYDROGENASE 8-RELATED"/>
    <property type="match status" value="1"/>
</dbReference>
<dbReference type="Proteomes" id="UP000076276">
    <property type="component" value="Unassembled WGS sequence"/>
</dbReference>
<dbReference type="SUPFAM" id="SSF51735">
    <property type="entry name" value="NAD(P)-binding Rossmann-fold domains"/>
    <property type="match status" value="1"/>
</dbReference>
<keyword evidence="2" id="KW-0560">Oxidoreductase</keyword>
<dbReference type="STRING" id="1806892.AZH43_16335"/>
<dbReference type="PRINTS" id="PR00080">
    <property type="entry name" value="SDRFAMILY"/>
</dbReference>
<dbReference type="FunFam" id="3.40.50.720:FF:000084">
    <property type="entry name" value="Short-chain dehydrogenase reductase"/>
    <property type="match status" value="1"/>
</dbReference>
<evidence type="ECO:0000256" key="2">
    <source>
        <dbReference type="ARBA" id="ARBA00023002"/>
    </source>
</evidence>
<dbReference type="SMART" id="SM00822">
    <property type="entry name" value="PKS_KR"/>
    <property type="match status" value="1"/>
</dbReference>
<dbReference type="PROSITE" id="PS00061">
    <property type="entry name" value="ADH_SHORT"/>
    <property type="match status" value="1"/>
</dbReference>
<dbReference type="InterPro" id="IPR036291">
    <property type="entry name" value="NAD(P)-bd_dom_sf"/>
</dbReference>
<comment type="similarity">
    <text evidence="1">Belongs to the short-chain dehydrogenases/reductases (SDR) family.</text>
</comment>
<evidence type="ECO:0000313" key="6">
    <source>
        <dbReference type="Proteomes" id="UP000076276"/>
    </source>
</evidence>
<keyword evidence="6" id="KW-1185">Reference proteome</keyword>
<keyword evidence="3" id="KW-0520">NAD</keyword>
<dbReference type="Pfam" id="PF13561">
    <property type="entry name" value="adh_short_C2"/>
    <property type="match status" value="1"/>
</dbReference>
<feature type="domain" description="Ketoreductase" evidence="4">
    <location>
        <begin position="5"/>
        <end position="182"/>
    </location>
</feature>
<evidence type="ECO:0000256" key="3">
    <source>
        <dbReference type="ARBA" id="ARBA00023027"/>
    </source>
</evidence>
<protein>
    <recommendedName>
        <fullName evidence="4">Ketoreductase domain-containing protein</fullName>
    </recommendedName>
</protein>
<dbReference type="GO" id="GO:0016491">
    <property type="term" value="F:oxidoreductase activity"/>
    <property type="evidence" value="ECO:0007669"/>
    <property type="project" value="UniProtKB-KW"/>
</dbReference>
<evidence type="ECO:0000313" key="5">
    <source>
        <dbReference type="EMBL" id="KYQ71027.1"/>
    </source>
</evidence>
<accession>A0A151XZ18</accession>
<evidence type="ECO:0000259" key="4">
    <source>
        <dbReference type="SMART" id="SM00822"/>
    </source>
</evidence>